<dbReference type="AlphaFoldDB" id="A0A2H0YRW6"/>
<comment type="function">
    <text evidence="9">Plays an essential role in type IV pili and type II pseudopili formation by proteolytically removing the leader sequence from substrate proteins and subsequently monomethylating the alpha-amino group of the newly exposed N-terminal phenylalanine.</text>
</comment>
<dbReference type="GO" id="GO:0032259">
    <property type="term" value="P:methylation"/>
    <property type="evidence" value="ECO:0007669"/>
    <property type="project" value="UniProtKB-KW"/>
</dbReference>
<organism evidence="13 14">
    <name type="scientific">Candidatus Kerfeldbacteria bacterium CG08_land_8_20_14_0_20_42_7</name>
    <dbReference type="NCBI Taxonomy" id="2014245"/>
    <lineage>
        <taxon>Bacteria</taxon>
        <taxon>Candidatus Kerfeldiibacteriota</taxon>
    </lineage>
</organism>
<evidence type="ECO:0000256" key="2">
    <source>
        <dbReference type="ARBA" id="ARBA00005801"/>
    </source>
</evidence>
<gene>
    <name evidence="13" type="ORF">COT25_04230</name>
</gene>
<dbReference type="InterPro" id="IPR014032">
    <property type="entry name" value="Peptidase_A24A_bac"/>
</dbReference>
<evidence type="ECO:0000256" key="1">
    <source>
        <dbReference type="ARBA" id="ARBA00004429"/>
    </source>
</evidence>
<dbReference type="InterPro" id="IPR000045">
    <property type="entry name" value="Prepilin_IV_endopep_pep"/>
</dbReference>
<accession>A0A2H0YRW6</accession>
<feature type="domain" description="Prepilin peptidase A24 N-terminal" evidence="12">
    <location>
        <begin position="11"/>
        <end position="92"/>
    </location>
</feature>
<keyword evidence="4" id="KW-0997">Cell inner membrane</keyword>
<evidence type="ECO:0000256" key="5">
    <source>
        <dbReference type="ARBA" id="ARBA00022692"/>
    </source>
</evidence>
<dbReference type="Pfam" id="PF01478">
    <property type="entry name" value="Peptidase_A24"/>
    <property type="match status" value="1"/>
</dbReference>
<dbReference type="InterPro" id="IPR010627">
    <property type="entry name" value="Prepilin_pept_A24_N"/>
</dbReference>
<evidence type="ECO:0000259" key="11">
    <source>
        <dbReference type="Pfam" id="PF01478"/>
    </source>
</evidence>
<keyword evidence="9" id="KW-0489">Methyltransferase</keyword>
<evidence type="ECO:0000313" key="13">
    <source>
        <dbReference type="EMBL" id="PIS41237.1"/>
    </source>
</evidence>
<feature type="transmembrane region" description="Helical" evidence="10">
    <location>
        <begin position="102"/>
        <end position="118"/>
    </location>
</feature>
<evidence type="ECO:0000259" key="12">
    <source>
        <dbReference type="Pfam" id="PF06750"/>
    </source>
</evidence>
<dbReference type="EC" id="2.1.1.-" evidence="9"/>
<feature type="transmembrane region" description="Helical" evidence="10">
    <location>
        <begin position="222"/>
        <end position="241"/>
    </location>
</feature>
<evidence type="ECO:0000256" key="3">
    <source>
        <dbReference type="ARBA" id="ARBA00022475"/>
    </source>
</evidence>
<name>A0A2H0YRW6_9BACT</name>
<comment type="similarity">
    <text evidence="2 8">Belongs to the peptidase A24 family.</text>
</comment>
<feature type="domain" description="Prepilin type IV endopeptidase peptidase" evidence="11">
    <location>
        <begin position="106"/>
        <end position="210"/>
    </location>
</feature>
<sequence>MQATLIIVFALLGTSIGSFLNVVIYRLPRRKPFWRWGERSYCPNCKKTLEPRDLVPILSFVVLRGKCRHCKKRISWQYILVESLTAALFGISVGVFGLSLELLYALVIISFAIPLVIIDARHKVIPDALSIPFIVVCLVIGELSGLAWYEPLAGAAIGAAFFWLQWFLSKGRWVGSGDIRVGAAMGALLGWKYIFAALIVSYLLGTLYSVVVLLAKKKKLGSTIAFGPFLVVGLLIVYFWGHDIVNWYFNAYWLFDKGY</sequence>
<evidence type="ECO:0000256" key="6">
    <source>
        <dbReference type="ARBA" id="ARBA00022989"/>
    </source>
</evidence>
<dbReference type="GO" id="GO:0008168">
    <property type="term" value="F:methyltransferase activity"/>
    <property type="evidence" value="ECO:0007669"/>
    <property type="project" value="UniProtKB-KW"/>
</dbReference>
<dbReference type="Proteomes" id="UP000228711">
    <property type="component" value="Unassembled WGS sequence"/>
</dbReference>
<feature type="transmembrane region" description="Helical" evidence="10">
    <location>
        <begin position="193"/>
        <end position="215"/>
    </location>
</feature>
<feature type="transmembrane region" description="Helical" evidence="10">
    <location>
        <begin position="130"/>
        <end position="149"/>
    </location>
</feature>
<dbReference type="PANTHER" id="PTHR30487:SF0">
    <property type="entry name" value="PREPILIN LEADER PEPTIDASE_N-METHYLTRANSFERASE-RELATED"/>
    <property type="match status" value="1"/>
</dbReference>
<dbReference type="EMBL" id="PEXV01000138">
    <property type="protein sequence ID" value="PIS41237.1"/>
    <property type="molecule type" value="Genomic_DNA"/>
</dbReference>
<keyword evidence="9" id="KW-0645">Protease</keyword>
<dbReference type="GO" id="GO:0004190">
    <property type="term" value="F:aspartic-type endopeptidase activity"/>
    <property type="evidence" value="ECO:0007669"/>
    <property type="project" value="UniProtKB-EC"/>
</dbReference>
<dbReference type="PRINTS" id="PR00864">
    <property type="entry name" value="PREPILNPTASE"/>
</dbReference>
<evidence type="ECO:0000256" key="9">
    <source>
        <dbReference type="RuleBase" id="RU003794"/>
    </source>
</evidence>
<evidence type="ECO:0000256" key="4">
    <source>
        <dbReference type="ARBA" id="ARBA00022519"/>
    </source>
</evidence>
<keyword evidence="3" id="KW-1003">Cell membrane</keyword>
<dbReference type="PANTHER" id="PTHR30487">
    <property type="entry name" value="TYPE 4 PREPILIN-LIKE PROTEINS LEADER PEPTIDE-PROCESSING ENZYME"/>
    <property type="match status" value="1"/>
</dbReference>
<proteinExistence type="inferred from homology"/>
<feature type="transmembrane region" description="Helical" evidence="10">
    <location>
        <begin position="78"/>
        <end position="96"/>
    </location>
</feature>
<keyword evidence="6 10" id="KW-1133">Transmembrane helix</keyword>
<evidence type="ECO:0000256" key="7">
    <source>
        <dbReference type="ARBA" id="ARBA00023136"/>
    </source>
</evidence>
<comment type="subcellular location">
    <subcellularLocation>
        <location evidence="1">Cell inner membrane</location>
        <topology evidence="1">Multi-pass membrane protein</topology>
    </subcellularLocation>
    <subcellularLocation>
        <location evidence="9">Cell membrane</location>
        <topology evidence="9">Multi-pass membrane protein</topology>
    </subcellularLocation>
</comment>
<evidence type="ECO:0000256" key="8">
    <source>
        <dbReference type="RuleBase" id="RU003793"/>
    </source>
</evidence>
<feature type="transmembrane region" description="Helical" evidence="10">
    <location>
        <begin position="6"/>
        <end position="25"/>
    </location>
</feature>
<dbReference type="GO" id="GO:0006465">
    <property type="term" value="P:signal peptide processing"/>
    <property type="evidence" value="ECO:0007669"/>
    <property type="project" value="TreeGrafter"/>
</dbReference>
<dbReference type="GO" id="GO:0005886">
    <property type="term" value="C:plasma membrane"/>
    <property type="evidence" value="ECO:0007669"/>
    <property type="project" value="UniProtKB-SubCell"/>
</dbReference>
<dbReference type="EC" id="3.4.23.43" evidence="9"/>
<evidence type="ECO:0000256" key="10">
    <source>
        <dbReference type="SAM" id="Phobius"/>
    </source>
</evidence>
<dbReference type="InterPro" id="IPR050882">
    <property type="entry name" value="Prepilin_peptidase/N-MTase"/>
</dbReference>
<evidence type="ECO:0000313" key="14">
    <source>
        <dbReference type="Proteomes" id="UP000228711"/>
    </source>
</evidence>
<keyword evidence="9" id="KW-0378">Hydrolase</keyword>
<keyword evidence="5 9" id="KW-0812">Transmembrane</keyword>
<comment type="catalytic activity">
    <reaction evidence="9">
        <text>Typically cleaves a -Gly-|-Phe- bond to release an N-terminal, basic peptide of 5-8 residues from type IV prepilin, and then N-methylates the new N-terminal amino group, the methyl donor being S-adenosyl-L-methionine.</text>
        <dbReference type="EC" id="3.4.23.43"/>
    </reaction>
</comment>
<dbReference type="Pfam" id="PF06750">
    <property type="entry name" value="A24_N_bact"/>
    <property type="match status" value="1"/>
</dbReference>
<dbReference type="Gene3D" id="1.20.120.1220">
    <property type="match status" value="1"/>
</dbReference>
<protein>
    <recommendedName>
        <fullName evidence="9">Prepilin leader peptidase/N-methyltransferase</fullName>
        <ecNumber evidence="9">2.1.1.-</ecNumber>
        <ecNumber evidence="9">3.4.23.43</ecNumber>
    </recommendedName>
</protein>
<keyword evidence="7 10" id="KW-0472">Membrane</keyword>
<keyword evidence="9" id="KW-0511">Multifunctional enzyme</keyword>
<reference evidence="14" key="1">
    <citation type="submission" date="2017-09" db="EMBL/GenBank/DDBJ databases">
        <title>Depth-based differentiation of microbial function through sediment-hosted aquifers and enrichment of novel symbionts in the deep terrestrial subsurface.</title>
        <authorList>
            <person name="Probst A.J."/>
            <person name="Ladd B."/>
            <person name="Jarett J.K."/>
            <person name="Geller-Mcgrath D.E."/>
            <person name="Sieber C.M.K."/>
            <person name="Emerson J.B."/>
            <person name="Anantharaman K."/>
            <person name="Thomas B.C."/>
            <person name="Malmstrom R."/>
            <person name="Stieglmeier M."/>
            <person name="Klingl A."/>
            <person name="Woyke T."/>
            <person name="Ryan C.M."/>
            <person name="Banfield J.F."/>
        </authorList>
    </citation>
    <scope>NUCLEOTIDE SEQUENCE [LARGE SCALE GENOMIC DNA]</scope>
</reference>
<comment type="caution">
    <text evidence="13">The sequence shown here is derived from an EMBL/GenBank/DDBJ whole genome shotgun (WGS) entry which is preliminary data.</text>
</comment>
<keyword evidence="9" id="KW-0808">Transferase</keyword>